<proteinExistence type="predicted"/>
<dbReference type="EMBL" id="WEGH01000002">
    <property type="protein sequence ID" value="MQY04321.1"/>
    <property type="molecule type" value="Genomic_DNA"/>
</dbReference>
<evidence type="ECO:0000313" key="2">
    <source>
        <dbReference type="EMBL" id="MQY04321.1"/>
    </source>
</evidence>
<evidence type="ECO:0008006" key="4">
    <source>
        <dbReference type="Google" id="ProtNLM"/>
    </source>
</evidence>
<dbReference type="AlphaFoldDB" id="A0A7K0BT38"/>
<comment type="caution">
    <text evidence="2">The sequence shown here is derived from an EMBL/GenBank/DDBJ whole genome shotgun (WGS) entry which is preliminary data.</text>
</comment>
<dbReference type="Proteomes" id="UP000487268">
    <property type="component" value="Unassembled WGS sequence"/>
</dbReference>
<evidence type="ECO:0000256" key="1">
    <source>
        <dbReference type="SAM" id="Phobius"/>
    </source>
</evidence>
<name>A0A7K0BT38_9ACTN</name>
<accession>A0A7K0BT38</accession>
<keyword evidence="1" id="KW-1133">Transmembrane helix</keyword>
<keyword evidence="3" id="KW-1185">Reference proteome</keyword>
<keyword evidence="1" id="KW-0472">Membrane</keyword>
<sequence length="94" mass="10497">MLTALQVHPGPWQDGGDAPAYWPVFPITFGLFWLVVFGAAFYLMRRRVNATAATNAAKADPMNQARATLADRFARGEIDEDDYQSRMAALRYGE</sequence>
<feature type="transmembrane region" description="Helical" evidence="1">
    <location>
        <begin position="20"/>
        <end position="43"/>
    </location>
</feature>
<organism evidence="2 3">
    <name type="scientific">Actinomadura macrotermitis</name>
    <dbReference type="NCBI Taxonomy" id="2585200"/>
    <lineage>
        <taxon>Bacteria</taxon>
        <taxon>Bacillati</taxon>
        <taxon>Actinomycetota</taxon>
        <taxon>Actinomycetes</taxon>
        <taxon>Streptosporangiales</taxon>
        <taxon>Thermomonosporaceae</taxon>
        <taxon>Actinomadura</taxon>
    </lineage>
</organism>
<reference evidence="2 3" key="1">
    <citation type="submission" date="2019-10" db="EMBL/GenBank/DDBJ databases">
        <title>Actinomadura rubteroloni sp. nov. and Actinomadura macrotermitis sp. nov., isolated from the gut of fungus growing-termite Macrotermes natalensis.</title>
        <authorList>
            <person name="Benndorf R."/>
            <person name="Martin K."/>
            <person name="Kuefner M."/>
            <person name="De Beer W."/>
            <person name="Kaster A.-K."/>
            <person name="Vollmers J."/>
            <person name="Poulsen M."/>
            <person name="Beemelmanns C."/>
        </authorList>
    </citation>
    <scope>NUCLEOTIDE SEQUENCE [LARGE SCALE GENOMIC DNA]</scope>
    <source>
        <strain evidence="2 3">RB68</strain>
    </source>
</reference>
<keyword evidence="1" id="KW-0812">Transmembrane</keyword>
<gene>
    <name evidence="2" type="ORF">ACRB68_23730</name>
</gene>
<evidence type="ECO:0000313" key="3">
    <source>
        <dbReference type="Proteomes" id="UP000487268"/>
    </source>
</evidence>
<protein>
    <recommendedName>
        <fullName evidence="4">SHOCT domain-containing protein</fullName>
    </recommendedName>
</protein>